<protein>
    <submittedName>
        <fullName evidence="1">Uncharacterized protein</fullName>
    </submittedName>
</protein>
<name>A0A6M4G6K1_SPHYA</name>
<dbReference type="RefSeq" id="WP_066043747.1">
    <property type="nucleotide sequence ID" value="NZ_CP053021.1"/>
</dbReference>
<evidence type="ECO:0000313" key="1">
    <source>
        <dbReference type="EMBL" id="QJR02888.1"/>
    </source>
</evidence>
<reference evidence="1 2" key="1">
    <citation type="submission" date="2020-04" db="EMBL/GenBank/DDBJ databases">
        <title>The Whole Genome Analysis of High salt-tolerant Sphingobium yanoikuyae YC-XJ2 with Aryl organophosphorus flame retardants (aryl-OPFRs)-degrading capacity and characteristics of Related phosphotriesterase.</title>
        <authorList>
            <person name="Li X."/>
        </authorList>
    </citation>
    <scope>NUCLEOTIDE SEQUENCE [LARGE SCALE GENOMIC DNA]</scope>
    <source>
        <strain evidence="1 2">YC-XJ2</strain>
    </source>
</reference>
<sequence>MTSIEASARATGTIERAVNVLREATAIKGKVQTRGVGLALWVLRGRCPDEWLVAFWDAAGSNHEIGRSQGLHAAYNGIVRQLRCSGALADPTRMK</sequence>
<evidence type="ECO:0000313" key="2">
    <source>
        <dbReference type="Proteomes" id="UP000502611"/>
    </source>
</evidence>
<proteinExistence type="predicted"/>
<dbReference type="EMBL" id="CP053021">
    <property type="protein sequence ID" value="QJR02888.1"/>
    <property type="molecule type" value="Genomic_DNA"/>
</dbReference>
<dbReference type="AlphaFoldDB" id="A0A6M4G6K1"/>
<gene>
    <name evidence="1" type="ORF">HH800_12315</name>
</gene>
<accession>A0A6M4G6K1</accession>
<dbReference type="Proteomes" id="UP000502611">
    <property type="component" value="Chromosome"/>
</dbReference>
<organism evidence="1 2">
    <name type="scientific">Sphingobium yanoikuyae</name>
    <name type="common">Sphingomonas yanoikuyae</name>
    <dbReference type="NCBI Taxonomy" id="13690"/>
    <lineage>
        <taxon>Bacteria</taxon>
        <taxon>Pseudomonadati</taxon>
        <taxon>Pseudomonadota</taxon>
        <taxon>Alphaproteobacteria</taxon>
        <taxon>Sphingomonadales</taxon>
        <taxon>Sphingomonadaceae</taxon>
        <taxon>Sphingobium</taxon>
    </lineage>
</organism>